<dbReference type="InterPro" id="IPR051870">
    <property type="entry name" value="Elongin-A_domain"/>
</dbReference>
<protein>
    <recommendedName>
        <fullName evidence="4">Elongin-A</fullName>
    </recommendedName>
</protein>
<keyword evidence="3" id="KW-1185">Reference proteome</keyword>
<feature type="region of interest" description="Disordered" evidence="1">
    <location>
        <begin position="222"/>
        <end position="309"/>
    </location>
</feature>
<organism evidence="2 3">
    <name type="scientific">Piloderma croceum (strain F 1598)</name>
    <dbReference type="NCBI Taxonomy" id="765440"/>
    <lineage>
        <taxon>Eukaryota</taxon>
        <taxon>Fungi</taxon>
        <taxon>Dikarya</taxon>
        <taxon>Basidiomycota</taxon>
        <taxon>Agaricomycotina</taxon>
        <taxon>Agaricomycetes</taxon>
        <taxon>Agaricomycetidae</taxon>
        <taxon>Atheliales</taxon>
        <taxon>Atheliaceae</taxon>
        <taxon>Piloderma</taxon>
    </lineage>
</organism>
<reference evidence="3" key="2">
    <citation type="submission" date="2015-01" db="EMBL/GenBank/DDBJ databases">
        <title>Evolutionary Origins and Diversification of the Mycorrhizal Mutualists.</title>
        <authorList>
            <consortium name="DOE Joint Genome Institute"/>
            <consortium name="Mycorrhizal Genomics Consortium"/>
            <person name="Kohler A."/>
            <person name="Kuo A."/>
            <person name="Nagy L.G."/>
            <person name="Floudas D."/>
            <person name="Copeland A."/>
            <person name="Barry K.W."/>
            <person name="Cichocki N."/>
            <person name="Veneault-Fourrey C."/>
            <person name="LaButti K."/>
            <person name="Lindquist E.A."/>
            <person name="Lipzen A."/>
            <person name="Lundell T."/>
            <person name="Morin E."/>
            <person name="Murat C."/>
            <person name="Riley R."/>
            <person name="Ohm R."/>
            <person name="Sun H."/>
            <person name="Tunlid A."/>
            <person name="Henrissat B."/>
            <person name="Grigoriev I.V."/>
            <person name="Hibbett D.S."/>
            <person name="Martin F."/>
        </authorList>
    </citation>
    <scope>NUCLEOTIDE SEQUENCE [LARGE SCALE GENOMIC DNA]</scope>
    <source>
        <strain evidence="3">F 1598</strain>
    </source>
</reference>
<dbReference type="Proteomes" id="UP000054166">
    <property type="component" value="Unassembled WGS sequence"/>
</dbReference>
<dbReference type="EMBL" id="KN833008">
    <property type="protein sequence ID" value="KIM79680.1"/>
    <property type="molecule type" value="Genomic_DNA"/>
</dbReference>
<evidence type="ECO:0008006" key="4">
    <source>
        <dbReference type="Google" id="ProtNLM"/>
    </source>
</evidence>
<feature type="compositionally biased region" description="Basic and acidic residues" evidence="1">
    <location>
        <begin position="146"/>
        <end position="161"/>
    </location>
</feature>
<dbReference type="PANTHER" id="PTHR15141:SF76">
    <property type="entry name" value="TRANSCRIPTION ELONGATION FACTOR B POLYPEPTIDE 3"/>
    <property type="match status" value="1"/>
</dbReference>
<dbReference type="PANTHER" id="PTHR15141">
    <property type="entry name" value="TRANSCRIPTION ELONGATION FACTOR B POLYPEPTIDE 3"/>
    <property type="match status" value="1"/>
</dbReference>
<dbReference type="GO" id="GO:0070449">
    <property type="term" value="C:elongin complex"/>
    <property type="evidence" value="ECO:0007669"/>
    <property type="project" value="InterPro"/>
</dbReference>
<evidence type="ECO:0000313" key="3">
    <source>
        <dbReference type="Proteomes" id="UP000054166"/>
    </source>
</evidence>
<reference evidence="2 3" key="1">
    <citation type="submission" date="2014-04" db="EMBL/GenBank/DDBJ databases">
        <authorList>
            <consortium name="DOE Joint Genome Institute"/>
            <person name="Kuo A."/>
            <person name="Tarkka M."/>
            <person name="Buscot F."/>
            <person name="Kohler A."/>
            <person name="Nagy L.G."/>
            <person name="Floudas D."/>
            <person name="Copeland A."/>
            <person name="Barry K.W."/>
            <person name="Cichocki N."/>
            <person name="Veneault-Fourrey C."/>
            <person name="LaButti K."/>
            <person name="Lindquist E.A."/>
            <person name="Lipzen A."/>
            <person name="Lundell T."/>
            <person name="Morin E."/>
            <person name="Murat C."/>
            <person name="Sun H."/>
            <person name="Tunlid A."/>
            <person name="Henrissat B."/>
            <person name="Grigoriev I.V."/>
            <person name="Hibbett D.S."/>
            <person name="Martin F."/>
            <person name="Nordberg H.P."/>
            <person name="Cantor M.N."/>
            <person name="Hua S.X."/>
        </authorList>
    </citation>
    <scope>NUCLEOTIDE SEQUENCE [LARGE SCALE GENOMIC DNA]</scope>
    <source>
        <strain evidence="2 3">F 1598</strain>
    </source>
</reference>
<gene>
    <name evidence="2" type="ORF">PILCRDRAFT_552435</name>
</gene>
<evidence type="ECO:0000313" key="2">
    <source>
        <dbReference type="EMBL" id="KIM79680.1"/>
    </source>
</evidence>
<dbReference type="STRING" id="765440.A0A0C3F4S7"/>
<dbReference type="AlphaFoldDB" id="A0A0C3F4S7"/>
<feature type="region of interest" description="Disordered" evidence="1">
    <location>
        <begin position="146"/>
        <end position="189"/>
    </location>
</feature>
<sequence>MFNDLQLPGHRLPTLVQYCQRVASAHVECTCCSESKLFFTSVEIEPYDIAISSLGDNLRFELIKPVLTGCSPETLSRLENTSPNIANNTSELWKDMCFKCYPLAADRYHSGLLEEPESWRDQFFALRHEEAKRFEELGSRLRHQRIEAEERKKEKEVKLTDRMPPSKRPRGWQPHPPRKTLFQKTRTEASKIQKTIIPSVKLLPPPPPSSSSPCVIVKTVAYRRPPSTSSSVTSSEPSRSPTRSPPARRSHVIKDHTPPGTPPQPSPIHLAHQPNNSSAGKKDPMSTLFMPKHRAHSQRPIQPHGIQTR</sequence>
<accession>A0A0C3F4S7</accession>
<dbReference type="GO" id="GO:0006368">
    <property type="term" value="P:transcription elongation by RNA polymerase II"/>
    <property type="evidence" value="ECO:0007669"/>
    <property type="project" value="InterPro"/>
</dbReference>
<dbReference type="HOGENOM" id="CLU_074637_0_0_1"/>
<dbReference type="InParanoid" id="A0A0C3F4S7"/>
<feature type="compositionally biased region" description="Low complexity" evidence="1">
    <location>
        <begin position="223"/>
        <end position="245"/>
    </location>
</feature>
<name>A0A0C3F4S7_PILCF</name>
<evidence type="ECO:0000256" key="1">
    <source>
        <dbReference type="SAM" id="MobiDB-lite"/>
    </source>
</evidence>
<dbReference type="Pfam" id="PF06881">
    <property type="entry name" value="Elongin_A"/>
    <property type="match status" value="1"/>
</dbReference>
<dbReference type="Gene3D" id="6.10.250.3180">
    <property type="match status" value="1"/>
</dbReference>
<dbReference type="InterPro" id="IPR010684">
    <property type="entry name" value="RNA_pol_II_trans_fac_SIII_A"/>
</dbReference>
<proteinExistence type="predicted"/>
<dbReference type="OrthoDB" id="21513at2759"/>